<evidence type="ECO:0000259" key="5">
    <source>
        <dbReference type="PROSITE" id="PS51123"/>
    </source>
</evidence>
<dbReference type="Pfam" id="PF00691">
    <property type="entry name" value="OmpA"/>
    <property type="match status" value="1"/>
</dbReference>
<dbReference type="PANTHER" id="PTHR30329">
    <property type="entry name" value="STATOR ELEMENT OF FLAGELLAR MOTOR COMPLEX"/>
    <property type="match status" value="1"/>
</dbReference>
<proteinExistence type="predicted"/>
<name>A0A385SWQ4_9BACT</name>
<reference evidence="7" key="1">
    <citation type="submission" date="2018-09" db="EMBL/GenBank/DDBJ databases">
        <title>Chryseolinea sp. KIS68-18 isolated from soil.</title>
        <authorList>
            <person name="Weon H.-Y."/>
            <person name="Kwon S.-W."/>
            <person name="Lee S.A."/>
        </authorList>
    </citation>
    <scope>NUCLEOTIDE SEQUENCE [LARGE SCALE GENOMIC DNA]</scope>
    <source>
        <strain evidence="7">KIS68-18</strain>
    </source>
</reference>
<evidence type="ECO:0000256" key="4">
    <source>
        <dbReference type="PROSITE-ProRule" id="PRU00473"/>
    </source>
</evidence>
<gene>
    <name evidence="6" type="ORF">D4L85_04190</name>
</gene>
<dbReference type="Pfam" id="PF13441">
    <property type="entry name" value="Gly-zipper_YMGG"/>
    <property type="match status" value="1"/>
</dbReference>
<keyword evidence="2 4" id="KW-0472">Membrane</keyword>
<dbReference type="InterPro" id="IPR027367">
    <property type="entry name" value="Gly-zipper_YMGG"/>
</dbReference>
<dbReference type="InterPro" id="IPR006664">
    <property type="entry name" value="OMP_bac"/>
</dbReference>
<dbReference type="PANTHER" id="PTHR30329:SF21">
    <property type="entry name" value="LIPOPROTEIN YIAD-RELATED"/>
    <property type="match status" value="1"/>
</dbReference>
<dbReference type="CDD" id="cd07185">
    <property type="entry name" value="OmpA_C-like"/>
    <property type="match status" value="1"/>
</dbReference>
<dbReference type="PROSITE" id="PS51257">
    <property type="entry name" value="PROKAR_LIPOPROTEIN"/>
    <property type="match status" value="1"/>
</dbReference>
<feature type="domain" description="OmpA-like" evidence="5">
    <location>
        <begin position="99"/>
        <end position="216"/>
    </location>
</feature>
<dbReference type="InterPro" id="IPR036737">
    <property type="entry name" value="OmpA-like_sf"/>
</dbReference>
<evidence type="ECO:0000256" key="3">
    <source>
        <dbReference type="ARBA" id="ARBA00023237"/>
    </source>
</evidence>
<evidence type="ECO:0000256" key="2">
    <source>
        <dbReference type="ARBA" id="ARBA00023136"/>
    </source>
</evidence>
<dbReference type="SUPFAM" id="SSF103088">
    <property type="entry name" value="OmpA-like"/>
    <property type="match status" value="1"/>
</dbReference>
<keyword evidence="3" id="KW-0998">Cell outer membrane</keyword>
<keyword evidence="7" id="KW-1185">Reference proteome</keyword>
<dbReference type="AlphaFoldDB" id="A0A385SWQ4"/>
<dbReference type="RefSeq" id="WP_119758651.1">
    <property type="nucleotide sequence ID" value="NZ_CP032382.1"/>
</dbReference>
<comment type="subcellular location">
    <subcellularLocation>
        <location evidence="1">Cell outer membrane</location>
    </subcellularLocation>
</comment>
<dbReference type="EMBL" id="CP032382">
    <property type="protein sequence ID" value="AYB35404.1"/>
    <property type="molecule type" value="Genomic_DNA"/>
</dbReference>
<sequence>MRNRIITFFAAFMMFLAVLLTQLLVGCQASNTTKGGAIGAGVGGAIGGVIGHQSDNTVVGAIIGAAVGGTAGALIGRHMDKQAEELRNDLKGAHVERVGEGILITFDSGLLFELNSFGLQPATKTNLTNLAQTLNKYEDTDILIEGHTDNTGEDAYNQTLSERRANSVEGYLEQQGVKASRITTKGYGEKQPLASNDTEAGRQSNRRVEVAIYANKEMKKLAKNGQLGE</sequence>
<evidence type="ECO:0000256" key="1">
    <source>
        <dbReference type="ARBA" id="ARBA00004442"/>
    </source>
</evidence>
<evidence type="ECO:0000313" key="7">
    <source>
        <dbReference type="Proteomes" id="UP000266183"/>
    </source>
</evidence>
<dbReference type="KEGG" id="chk:D4L85_04190"/>
<accession>A0A385SWQ4</accession>
<dbReference type="InterPro" id="IPR006665">
    <property type="entry name" value="OmpA-like"/>
</dbReference>
<dbReference type="PRINTS" id="PR01023">
    <property type="entry name" value="NAFLGMOTY"/>
</dbReference>
<dbReference type="OrthoDB" id="9782229at2"/>
<organism evidence="6 7">
    <name type="scientific">Chryseolinea soli</name>
    <dbReference type="NCBI Taxonomy" id="2321403"/>
    <lineage>
        <taxon>Bacteria</taxon>
        <taxon>Pseudomonadati</taxon>
        <taxon>Bacteroidota</taxon>
        <taxon>Cytophagia</taxon>
        <taxon>Cytophagales</taxon>
        <taxon>Fulvivirgaceae</taxon>
        <taxon>Chryseolinea</taxon>
    </lineage>
</organism>
<dbReference type="Proteomes" id="UP000266183">
    <property type="component" value="Chromosome"/>
</dbReference>
<dbReference type="Gene3D" id="3.30.1330.60">
    <property type="entry name" value="OmpA-like domain"/>
    <property type="match status" value="1"/>
</dbReference>
<evidence type="ECO:0000313" key="6">
    <source>
        <dbReference type="EMBL" id="AYB35404.1"/>
    </source>
</evidence>
<dbReference type="InterPro" id="IPR050330">
    <property type="entry name" value="Bact_OuterMem_StrucFunc"/>
</dbReference>
<dbReference type="PROSITE" id="PS51123">
    <property type="entry name" value="OMPA_2"/>
    <property type="match status" value="1"/>
</dbReference>
<dbReference type="GO" id="GO:0009279">
    <property type="term" value="C:cell outer membrane"/>
    <property type="evidence" value="ECO:0007669"/>
    <property type="project" value="UniProtKB-SubCell"/>
</dbReference>
<protein>
    <submittedName>
        <fullName evidence="6">OmpA family protein</fullName>
    </submittedName>
</protein>
<dbReference type="PRINTS" id="PR01021">
    <property type="entry name" value="OMPADOMAIN"/>
</dbReference>